<sequence precursor="true">MTPSMRSFVAALCCSISLAQSAFAAPKAVRTMERTYWGVRMIGVDNNSIGEASFPSRSKIAAEVFRGGCDGQDFCMLRAVVTTTEPYRVMKVLAIKKLQDDREPEDVIKFVYGNWSPNGFNVDDDDLEKLYTTRLADIIRKARERARAEESDVLDHPFYTGQDGNPINVKMNITKMGDESAIVRTTYVVDVDSADVVQRVNFEMRKVDGDWRIDDARLPLGPRDEMTLFSEFNSPAPPDAPSPPAPPASASPSGPASTATPPQAATQPTPQVKPQSPELPPIWR</sequence>
<keyword evidence="2" id="KW-0732">Signal</keyword>
<feature type="compositionally biased region" description="Pro residues" evidence="1">
    <location>
        <begin position="235"/>
        <end position="249"/>
    </location>
</feature>
<comment type="caution">
    <text evidence="3">The sequence shown here is derived from an EMBL/GenBank/DDBJ whole genome shotgun (WGS) entry which is preliminary data.</text>
</comment>
<feature type="signal peptide" evidence="2">
    <location>
        <begin position="1"/>
        <end position="24"/>
    </location>
</feature>
<gene>
    <name evidence="3" type="ORF">MetexDRAFT_1722</name>
</gene>
<dbReference type="Proteomes" id="UP000004382">
    <property type="component" value="Unassembled WGS sequence"/>
</dbReference>
<reference evidence="3 4" key="1">
    <citation type="submission" date="2011-09" db="EMBL/GenBank/DDBJ databases">
        <title>The draft genome of Methylobacterium extorquens DSM 13060.</title>
        <authorList>
            <consortium name="US DOE Joint Genome Institute (JGI-PGF)"/>
            <person name="Lucas S."/>
            <person name="Han J."/>
            <person name="Lapidus A."/>
            <person name="Cheng J.-F."/>
            <person name="Goodwin L."/>
            <person name="Pitluck S."/>
            <person name="Peters L."/>
            <person name="Land M.L."/>
            <person name="Hauser L."/>
            <person name="Koskimaki J."/>
            <person name="Halonen O."/>
            <person name="Pirttila A."/>
            <person name="Frank C."/>
            <person name="Woyke T.J."/>
        </authorList>
    </citation>
    <scope>NUCLEOTIDE SEQUENCE [LARGE SCALE GENOMIC DNA]</scope>
    <source>
        <strain evidence="3 4">DSM 13060</strain>
    </source>
</reference>
<feature type="chain" id="PRO_5003550379" description="DUF3828 domain-containing protein" evidence="2">
    <location>
        <begin position="25"/>
        <end position="284"/>
    </location>
</feature>
<evidence type="ECO:0008006" key="5">
    <source>
        <dbReference type="Google" id="ProtNLM"/>
    </source>
</evidence>
<evidence type="ECO:0000313" key="4">
    <source>
        <dbReference type="Proteomes" id="UP000004382"/>
    </source>
</evidence>
<evidence type="ECO:0000313" key="3">
    <source>
        <dbReference type="EMBL" id="EHP93418.1"/>
    </source>
</evidence>
<accession>H1KGG0</accession>
<dbReference type="AlphaFoldDB" id="H1KGG0"/>
<feature type="compositionally biased region" description="Low complexity" evidence="1">
    <location>
        <begin position="250"/>
        <end position="270"/>
    </location>
</feature>
<dbReference type="PATRIC" id="fig|882800.3.peg.1689"/>
<evidence type="ECO:0000256" key="1">
    <source>
        <dbReference type="SAM" id="MobiDB-lite"/>
    </source>
</evidence>
<protein>
    <recommendedName>
        <fullName evidence="5">DUF3828 domain-containing protein</fullName>
    </recommendedName>
</protein>
<name>H1KGG0_METEX</name>
<feature type="region of interest" description="Disordered" evidence="1">
    <location>
        <begin position="231"/>
        <end position="284"/>
    </location>
</feature>
<organism evidence="3 4">
    <name type="scientific">Methylorubrum extorquens DSM 13060</name>
    <dbReference type="NCBI Taxonomy" id="882800"/>
    <lineage>
        <taxon>Bacteria</taxon>
        <taxon>Pseudomonadati</taxon>
        <taxon>Pseudomonadota</taxon>
        <taxon>Alphaproteobacteria</taxon>
        <taxon>Hyphomicrobiales</taxon>
        <taxon>Methylobacteriaceae</taxon>
        <taxon>Methylorubrum</taxon>
    </lineage>
</organism>
<dbReference type="EMBL" id="AGJK01000032">
    <property type="protein sequence ID" value="EHP93418.1"/>
    <property type="molecule type" value="Genomic_DNA"/>
</dbReference>
<evidence type="ECO:0000256" key="2">
    <source>
        <dbReference type="SAM" id="SignalP"/>
    </source>
</evidence>
<proteinExistence type="predicted"/>